<evidence type="ECO:0000313" key="3">
    <source>
        <dbReference type="Proteomes" id="UP000635142"/>
    </source>
</evidence>
<evidence type="ECO:0000256" key="1">
    <source>
        <dbReference type="SAM" id="Phobius"/>
    </source>
</evidence>
<organism evidence="2 3">
    <name type="scientific">Sulfitobacter aestuariivivens</name>
    <dbReference type="NCBI Taxonomy" id="2766981"/>
    <lineage>
        <taxon>Bacteria</taxon>
        <taxon>Pseudomonadati</taxon>
        <taxon>Pseudomonadota</taxon>
        <taxon>Alphaproteobacteria</taxon>
        <taxon>Rhodobacterales</taxon>
        <taxon>Roseobacteraceae</taxon>
        <taxon>Sulfitobacter</taxon>
    </lineage>
</organism>
<dbReference type="EMBL" id="JACTAG010000002">
    <property type="protein sequence ID" value="MBD3665074.1"/>
    <property type="molecule type" value="Genomic_DNA"/>
</dbReference>
<keyword evidence="1" id="KW-0812">Transmembrane</keyword>
<proteinExistence type="predicted"/>
<evidence type="ECO:0000313" key="2">
    <source>
        <dbReference type="EMBL" id="MBD3665074.1"/>
    </source>
</evidence>
<name>A0A927D4Z4_9RHOB</name>
<sequence>MALSALLAAGVLSSAQLLTRTRALPIRLVVACVGYCLFVWLSPQIYYGYYHLLFDDLPRQWVISWPPVKDIVGHATFGIVDSLSALGQGLLFWTLVALAVRGSGRRGPMV</sequence>
<keyword evidence="1" id="KW-1133">Transmembrane helix</keyword>
<reference evidence="2" key="1">
    <citation type="submission" date="2020-08" db="EMBL/GenBank/DDBJ databases">
        <title>Sulfitobacter aestuariivivens sp. nov., isolated from a tidal flat.</title>
        <authorList>
            <person name="Park S."/>
            <person name="Yoon J.-H."/>
        </authorList>
    </citation>
    <scope>NUCLEOTIDE SEQUENCE</scope>
    <source>
        <strain evidence="2">TSTF-M16</strain>
    </source>
</reference>
<comment type="caution">
    <text evidence="2">The sequence shown here is derived from an EMBL/GenBank/DDBJ whole genome shotgun (WGS) entry which is preliminary data.</text>
</comment>
<gene>
    <name evidence="2" type="ORF">H9Q16_14165</name>
</gene>
<dbReference type="RefSeq" id="WP_191076071.1">
    <property type="nucleotide sequence ID" value="NZ_JBHSVY010000001.1"/>
</dbReference>
<accession>A0A927D4Z4</accession>
<dbReference type="Proteomes" id="UP000635142">
    <property type="component" value="Unassembled WGS sequence"/>
</dbReference>
<keyword evidence="3" id="KW-1185">Reference proteome</keyword>
<dbReference type="AlphaFoldDB" id="A0A927D4Z4"/>
<protein>
    <submittedName>
        <fullName evidence="2">Uncharacterized protein</fullName>
    </submittedName>
</protein>
<keyword evidence="1" id="KW-0472">Membrane</keyword>
<feature type="transmembrane region" description="Helical" evidence="1">
    <location>
        <begin position="27"/>
        <end position="49"/>
    </location>
</feature>